<dbReference type="Gene3D" id="3.40.50.720">
    <property type="entry name" value="NAD(P)-binding Rossmann-like Domain"/>
    <property type="match status" value="1"/>
</dbReference>
<sequence>MKEILITGAGSGFGEGTALGLAQKGHNVIAAVQTWPQVTALREKAGSLGLKTLRVEKLDLLDTYDVAHVLKLKFDILVNNAGIGEGGPMSEIPVELVRKNFETNVFAALDFTQRVVRSWVAAGIHGKVVFVSSAVGLLTVPPIPAYAASKHAVQSIAEAMYEELKPFGIQVQTINPGPYLTGFNETVVEAGLRWMSDDVNFIKREAFKKIVDGLLGKPEGRLDPKDMIAKMVEVIPSREGKFLNIFPPSSEDWVKSYQQQLFDRTI</sequence>
<dbReference type="Pfam" id="PF00106">
    <property type="entry name" value="adh_short"/>
    <property type="match status" value="1"/>
</dbReference>
<accession>A0A7Y9T256</accession>
<name>A0A7Y9T256_9BACT</name>
<organism evidence="4 5">
    <name type="scientific">Tunturiibacter lichenicola</name>
    <dbReference type="NCBI Taxonomy" id="2051959"/>
    <lineage>
        <taxon>Bacteria</taxon>
        <taxon>Pseudomonadati</taxon>
        <taxon>Acidobacteriota</taxon>
        <taxon>Terriglobia</taxon>
        <taxon>Terriglobales</taxon>
        <taxon>Acidobacteriaceae</taxon>
        <taxon>Tunturiibacter</taxon>
    </lineage>
</organism>
<dbReference type="PANTHER" id="PTHR42901">
    <property type="entry name" value="ALCOHOL DEHYDROGENASE"/>
    <property type="match status" value="1"/>
</dbReference>
<dbReference type="AlphaFoldDB" id="A0A7Y9T256"/>
<evidence type="ECO:0000256" key="1">
    <source>
        <dbReference type="ARBA" id="ARBA00006484"/>
    </source>
</evidence>
<comment type="similarity">
    <text evidence="1 3">Belongs to the short-chain dehydrogenases/reductases (SDR) family.</text>
</comment>
<gene>
    <name evidence="4" type="ORF">HDF12_001151</name>
</gene>
<reference evidence="4 5" key="1">
    <citation type="submission" date="2020-07" db="EMBL/GenBank/DDBJ databases">
        <title>Genomic Encyclopedia of Type Strains, Phase IV (KMG-V): Genome sequencing to study the core and pangenomes of soil and plant-associated prokaryotes.</title>
        <authorList>
            <person name="Whitman W."/>
        </authorList>
    </citation>
    <scope>NUCLEOTIDE SEQUENCE [LARGE SCALE GENOMIC DNA]</scope>
    <source>
        <strain evidence="4 5">M8UP30</strain>
    </source>
</reference>
<comment type="caution">
    <text evidence="4">The sequence shown here is derived from an EMBL/GenBank/DDBJ whole genome shotgun (WGS) entry which is preliminary data.</text>
</comment>
<keyword evidence="2" id="KW-0560">Oxidoreductase</keyword>
<dbReference type="PANTHER" id="PTHR42901:SF1">
    <property type="entry name" value="ALCOHOL DEHYDROGENASE"/>
    <property type="match status" value="1"/>
</dbReference>
<proteinExistence type="inferred from homology"/>
<dbReference type="InterPro" id="IPR036291">
    <property type="entry name" value="NAD(P)-bd_dom_sf"/>
</dbReference>
<dbReference type="EMBL" id="JACCCV010000001">
    <property type="protein sequence ID" value="NYF50786.1"/>
    <property type="molecule type" value="Genomic_DNA"/>
</dbReference>
<protein>
    <submittedName>
        <fullName evidence="4">NAD(P)-dependent dehydrogenase (Short-subunit alcohol dehydrogenase family)</fullName>
    </submittedName>
</protein>
<evidence type="ECO:0000313" key="4">
    <source>
        <dbReference type="EMBL" id="NYF50786.1"/>
    </source>
</evidence>
<dbReference type="Proteomes" id="UP000534186">
    <property type="component" value="Unassembled WGS sequence"/>
</dbReference>
<dbReference type="InterPro" id="IPR002347">
    <property type="entry name" value="SDR_fam"/>
</dbReference>
<dbReference type="GO" id="GO:0016491">
    <property type="term" value="F:oxidoreductase activity"/>
    <property type="evidence" value="ECO:0007669"/>
    <property type="project" value="UniProtKB-KW"/>
</dbReference>
<dbReference type="PRINTS" id="PR00081">
    <property type="entry name" value="GDHRDH"/>
</dbReference>
<dbReference type="PRINTS" id="PR00080">
    <property type="entry name" value="SDRFAMILY"/>
</dbReference>
<evidence type="ECO:0000256" key="2">
    <source>
        <dbReference type="ARBA" id="ARBA00023002"/>
    </source>
</evidence>
<dbReference type="SUPFAM" id="SSF51735">
    <property type="entry name" value="NAD(P)-binding Rossmann-fold domains"/>
    <property type="match status" value="1"/>
</dbReference>
<dbReference type="NCBIfam" id="NF006776">
    <property type="entry name" value="PRK09291.1"/>
    <property type="match status" value="1"/>
</dbReference>
<evidence type="ECO:0000313" key="5">
    <source>
        <dbReference type="Proteomes" id="UP000534186"/>
    </source>
</evidence>
<evidence type="ECO:0000256" key="3">
    <source>
        <dbReference type="RuleBase" id="RU000363"/>
    </source>
</evidence>